<evidence type="ECO:0000256" key="1">
    <source>
        <dbReference type="SAM" id="Coils"/>
    </source>
</evidence>
<name>A0AAU9J2Z4_9CILI</name>
<proteinExistence type="predicted"/>
<gene>
    <name evidence="2" type="ORF">BSTOLATCC_MIC12802</name>
</gene>
<protein>
    <submittedName>
        <fullName evidence="2">Uncharacterized protein</fullName>
    </submittedName>
</protein>
<feature type="coiled-coil region" evidence="1">
    <location>
        <begin position="77"/>
        <end position="111"/>
    </location>
</feature>
<dbReference type="AlphaFoldDB" id="A0AAU9J2Z4"/>
<accession>A0AAU9J2Z4</accession>
<sequence length="122" mass="14178">MSEESISKFTERITEGINTLKTEMRELRKSIQGFDYELNVISSKDIDIAFLPNIPNQMAKEIETDFSYQNQRQEGVFEFLKKQIKTMTLENSELEQKCASMNSQLDILKEKIGKKRLNSFAS</sequence>
<reference evidence="2" key="1">
    <citation type="submission" date="2021-09" db="EMBL/GenBank/DDBJ databases">
        <authorList>
            <consortium name="AG Swart"/>
            <person name="Singh M."/>
            <person name="Singh A."/>
            <person name="Seah K."/>
            <person name="Emmerich C."/>
        </authorList>
    </citation>
    <scope>NUCLEOTIDE SEQUENCE</scope>
    <source>
        <strain evidence="2">ATCC30299</strain>
    </source>
</reference>
<evidence type="ECO:0000313" key="2">
    <source>
        <dbReference type="EMBL" id="CAG9315024.1"/>
    </source>
</evidence>
<keyword evidence="1" id="KW-0175">Coiled coil</keyword>
<dbReference type="Proteomes" id="UP001162131">
    <property type="component" value="Unassembled WGS sequence"/>
</dbReference>
<comment type="caution">
    <text evidence="2">The sequence shown here is derived from an EMBL/GenBank/DDBJ whole genome shotgun (WGS) entry which is preliminary data.</text>
</comment>
<dbReference type="EMBL" id="CAJZBQ010000013">
    <property type="protein sequence ID" value="CAG9315024.1"/>
    <property type="molecule type" value="Genomic_DNA"/>
</dbReference>
<evidence type="ECO:0000313" key="3">
    <source>
        <dbReference type="Proteomes" id="UP001162131"/>
    </source>
</evidence>
<organism evidence="2 3">
    <name type="scientific">Blepharisma stoltei</name>
    <dbReference type="NCBI Taxonomy" id="1481888"/>
    <lineage>
        <taxon>Eukaryota</taxon>
        <taxon>Sar</taxon>
        <taxon>Alveolata</taxon>
        <taxon>Ciliophora</taxon>
        <taxon>Postciliodesmatophora</taxon>
        <taxon>Heterotrichea</taxon>
        <taxon>Heterotrichida</taxon>
        <taxon>Blepharismidae</taxon>
        <taxon>Blepharisma</taxon>
    </lineage>
</organism>
<keyword evidence="3" id="KW-1185">Reference proteome</keyword>